<sequence length="151" mass="16053">MSARRKIPSRLLTLAFLVLAACETQTTAPAGPAPPGAAFATPYGTRVYQVSDAVFEVVPFPLAGTDEYWCGAAEYARRRLGADWSDQLYIVRGVGRSAAAGGRSSVQFTLTPEAVGVTPIDLQVRTGFKVGDHQSVTRGHGLCPVFPPFVV</sequence>
<protein>
    <submittedName>
        <fullName evidence="2">Uncharacterized protein</fullName>
    </submittedName>
</protein>
<evidence type="ECO:0000256" key="1">
    <source>
        <dbReference type="SAM" id="SignalP"/>
    </source>
</evidence>
<gene>
    <name evidence="2" type="ORF">SAMN05444007_101420</name>
</gene>
<feature type="chain" id="PRO_5011439714" evidence="1">
    <location>
        <begin position="21"/>
        <end position="151"/>
    </location>
</feature>
<dbReference type="PROSITE" id="PS51257">
    <property type="entry name" value="PROKAR_LIPOPROTEIN"/>
    <property type="match status" value="1"/>
</dbReference>
<name>A0A1H6RIP8_9RHOB</name>
<dbReference type="EMBL" id="FNYD01000001">
    <property type="protein sequence ID" value="SEI51465.1"/>
    <property type="molecule type" value="Genomic_DNA"/>
</dbReference>
<proteinExistence type="predicted"/>
<keyword evidence="1" id="KW-0732">Signal</keyword>
<evidence type="ECO:0000313" key="3">
    <source>
        <dbReference type="Proteomes" id="UP000199379"/>
    </source>
</evidence>
<feature type="signal peptide" evidence="1">
    <location>
        <begin position="1"/>
        <end position="20"/>
    </location>
</feature>
<reference evidence="2 3" key="1">
    <citation type="submission" date="2016-10" db="EMBL/GenBank/DDBJ databases">
        <authorList>
            <person name="de Groot N.N."/>
        </authorList>
    </citation>
    <scope>NUCLEOTIDE SEQUENCE [LARGE SCALE GENOMIC DNA]</scope>
    <source>
        <strain evidence="2 3">DSM 29340</strain>
    </source>
</reference>
<dbReference type="AlphaFoldDB" id="A0A1H6RIP8"/>
<organism evidence="2 3">
    <name type="scientific">Cribrihabitans marinus</name>
    <dbReference type="NCBI Taxonomy" id="1227549"/>
    <lineage>
        <taxon>Bacteria</taxon>
        <taxon>Pseudomonadati</taxon>
        <taxon>Pseudomonadota</taxon>
        <taxon>Alphaproteobacteria</taxon>
        <taxon>Rhodobacterales</taxon>
        <taxon>Paracoccaceae</taxon>
        <taxon>Cribrihabitans</taxon>
    </lineage>
</organism>
<keyword evidence="3" id="KW-1185">Reference proteome</keyword>
<evidence type="ECO:0000313" key="2">
    <source>
        <dbReference type="EMBL" id="SEI51465.1"/>
    </source>
</evidence>
<dbReference type="OrthoDB" id="7689766at2"/>
<dbReference type="STRING" id="1227549.SAMN05444007_101420"/>
<accession>A0A1H6RIP8</accession>
<dbReference type="RefSeq" id="WP_143057863.1">
    <property type="nucleotide sequence ID" value="NZ_BMGV01000001.1"/>
</dbReference>
<dbReference type="Proteomes" id="UP000199379">
    <property type="component" value="Unassembled WGS sequence"/>
</dbReference>